<keyword evidence="5 6" id="KW-0472">Membrane</keyword>
<protein>
    <submittedName>
        <fullName evidence="8">Putative DMT superfamily transporter inner membrane protein</fullName>
    </submittedName>
</protein>
<reference evidence="9" key="1">
    <citation type="submission" date="2017-05" db="EMBL/GenBank/DDBJ databases">
        <authorList>
            <person name="Rodrigo-Torres L."/>
            <person name="Arahal R. D."/>
            <person name="Lucena T."/>
        </authorList>
    </citation>
    <scope>NUCLEOTIDE SEQUENCE [LARGE SCALE GENOMIC DNA]</scope>
    <source>
        <strain evidence="9">CECT 8489</strain>
    </source>
</reference>
<evidence type="ECO:0000256" key="6">
    <source>
        <dbReference type="SAM" id="Phobius"/>
    </source>
</evidence>
<evidence type="ECO:0000259" key="7">
    <source>
        <dbReference type="Pfam" id="PF00892"/>
    </source>
</evidence>
<feature type="transmembrane region" description="Helical" evidence="6">
    <location>
        <begin position="219"/>
        <end position="238"/>
    </location>
</feature>
<dbReference type="RefSeq" id="WP_245813733.1">
    <property type="nucleotide sequence ID" value="NZ_FXXQ01000004.1"/>
</dbReference>
<evidence type="ECO:0000256" key="3">
    <source>
        <dbReference type="ARBA" id="ARBA00022692"/>
    </source>
</evidence>
<organism evidence="8 9">
    <name type="scientific">Boseongicola aestuarii</name>
    <dbReference type="NCBI Taxonomy" id="1470561"/>
    <lineage>
        <taxon>Bacteria</taxon>
        <taxon>Pseudomonadati</taxon>
        <taxon>Pseudomonadota</taxon>
        <taxon>Alphaproteobacteria</taxon>
        <taxon>Rhodobacterales</taxon>
        <taxon>Paracoccaceae</taxon>
        <taxon>Boseongicola</taxon>
    </lineage>
</organism>
<evidence type="ECO:0000256" key="5">
    <source>
        <dbReference type="ARBA" id="ARBA00023136"/>
    </source>
</evidence>
<dbReference type="InterPro" id="IPR037185">
    <property type="entry name" value="EmrE-like"/>
</dbReference>
<dbReference type="InterPro" id="IPR050638">
    <property type="entry name" value="AA-Vitamin_Transporters"/>
</dbReference>
<sequence>MSERVFLIVCLVAMGAGWGSTQPLAKIAVSEGYRHIGLVFWQLAIGAMVMGVIQTLRGRPLTLSRPALRIYVIIAMIGTILPNSASYEAARHLPAGVVSILLSLVPLFAFPFAIVMGNERFQWVRFGGLALGLFGVLLIVAPEASLPERAAIVFIPLALIAPLFYGLEGNVVARWGTAGLEPVEVLYGASVVGAMIALPIALASGQFIDPRGPWGRPDFALMLSSAIHVLVYSAYVWMVGRAGPVFAVQVSYLVTGFGVGWAMLILDESYSVWVWGAMGVILTGVFLVQPSPRAALVELDERGKS</sequence>
<dbReference type="EMBL" id="FXXQ01000004">
    <property type="protein sequence ID" value="SMX23516.1"/>
    <property type="molecule type" value="Genomic_DNA"/>
</dbReference>
<feature type="transmembrane region" description="Helical" evidence="6">
    <location>
        <begin position="35"/>
        <end position="56"/>
    </location>
</feature>
<feature type="domain" description="EamA" evidence="7">
    <location>
        <begin position="156"/>
        <end position="288"/>
    </location>
</feature>
<evidence type="ECO:0000256" key="1">
    <source>
        <dbReference type="ARBA" id="ARBA00004651"/>
    </source>
</evidence>
<evidence type="ECO:0000256" key="4">
    <source>
        <dbReference type="ARBA" id="ARBA00022989"/>
    </source>
</evidence>
<feature type="transmembrane region" description="Helical" evidence="6">
    <location>
        <begin position="93"/>
        <end position="116"/>
    </location>
</feature>
<feature type="transmembrane region" description="Helical" evidence="6">
    <location>
        <begin position="68"/>
        <end position="87"/>
    </location>
</feature>
<feature type="transmembrane region" description="Helical" evidence="6">
    <location>
        <begin position="245"/>
        <end position="264"/>
    </location>
</feature>
<dbReference type="AlphaFoldDB" id="A0A238IYP1"/>
<gene>
    <name evidence="8" type="ORF">BOA8489_01625</name>
</gene>
<feature type="transmembrane region" description="Helical" evidence="6">
    <location>
        <begin position="123"/>
        <end position="141"/>
    </location>
</feature>
<feature type="transmembrane region" description="Helical" evidence="6">
    <location>
        <begin position="153"/>
        <end position="173"/>
    </location>
</feature>
<accession>A0A238IYP1</accession>
<dbReference type="PANTHER" id="PTHR32322:SF18">
    <property type="entry name" value="S-ADENOSYLMETHIONINE_S-ADENOSYLHOMOCYSTEINE TRANSPORTER"/>
    <property type="match status" value="1"/>
</dbReference>
<dbReference type="Proteomes" id="UP000201838">
    <property type="component" value="Unassembled WGS sequence"/>
</dbReference>
<feature type="transmembrane region" description="Helical" evidence="6">
    <location>
        <begin position="185"/>
        <end position="207"/>
    </location>
</feature>
<keyword evidence="3 6" id="KW-0812">Transmembrane</keyword>
<proteinExistence type="predicted"/>
<keyword evidence="4 6" id="KW-1133">Transmembrane helix</keyword>
<name>A0A238IYP1_9RHOB</name>
<comment type="subcellular location">
    <subcellularLocation>
        <location evidence="1">Cell membrane</location>
        <topology evidence="1">Multi-pass membrane protein</topology>
    </subcellularLocation>
</comment>
<dbReference type="SUPFAM" id="SSF103481">
    <property type="entry name" value="Multidrug resistance efflux transporter EmrE"/>
    <property type="match status" value="2"/>
</dbReference>
<evidence type="ECO:0000313" key="8">
    <source>
        <dbReference type="EMBL" id="SMX23516.1"/>
    </source>
</evidence>
<dbReference type="Pfam" id="PF00892">
    <property type="entry name" value="EamA"/>
    <property type="match status" value="2"/>
</dbReference>
<keyword evidence="2" id="KW-1003">Cell membrane</keyword>
<feature type="transmembrane region" description="Helical" evidence="6">
    <location>
        <begin position="270"/>
        <end position="288"/>
    </location>
</feature>
<keyword evidence="9" id="KW-1185">Reference proteome</keyword>
<evidence type="ECO:0000313" key="9">
    <source>
        <dbReference type="Proteomes" id="UP000201838"/>
    </source>
</evidence>
<feature type="domain" description="EamA" evidence="7">
    <location>
        <begin position="8"/>
        <end position="140"/>
    </location>
</feature>
<evidence type="ECO:0000256" key="2">
    <source>
        <dbReference type="ARBA" id="ARBA00022475"/>
    </source>
</evidence>
<dbReference type="InterPro" id="IPR000620">
    <property type="entry name" value="EamA_dom"/>
</dbReference>
<dbReference type="PANTHER" id="PTHR32322">
    <property type="entry name" value="INNER MEMBRANE TRANSPORTER"/>
    <property type="match status" value="1"/>
</dbReference>
<dbReference type="GO" id="GO:0005886">
    <property type="term" value="C:plasma membrane"/>
    <property type="evidence" value="ECO:0007669"/>
    <property type="project" value="UniProtKB-SubCell"/>
</dbReference>